<evidence type="ECO:0000259" key="4">
    <source>
        <dbReference type="Pfam" id="PF02397"/>
    </source>
</evidence>
<keyword evidence="3" id="KW-0812">Transmembrane</keyword>
<evidence type="ECO:0000313" key="6">
    <source>
        <dbReference type="Proteomes" id="UP001556098"/>
    </source>
</evidence>
<reference evidence="5 6" key="1">
    <citation type="submission" date="2024-07" db="EMBL/GenBank/DDBJ databases">
        <title>Marimonas sp.nov., isolated from tidal-flat sediment.</title>
        <authorList>
            <person name="Jayan J.N."/>
            <person name="Lee S.S."/>
        </authorList>
    </citation>
    <scope>NUCLEOTIDE SEQUENCE [LARGE SCALE GENOMIC DNA]</scope>
    <source>
        <strain evidence="5 6">MJW-29</strain>
    </source>
</reference>
<dbReference type="PANTHER" id="PTHR30576">
    <property type="entry name" value="COLANIC BIOSYNTHESIS UDP-GLUCOSE LIPID CARRIER TRANSFERASE"/>
    <property type="match status" value="1"/>
</dbReference>
<evidence type="ECO:0000256" key="3">
    <source>
        <dbReference type="SAM" id="Phobius"/>
    </source>
</evidence>
<keyword evidence="6" id="KW-1185">Reference proteome</keyword>
<evidence type="ECO:0000256" key="1">
    <source>
        <dbReference type="ARBA" id="ARBA00006464"/>
    </source>
</evidence>
<feature type="transmembrane region" description="Helical" evidence="3">
    <location>
        <begin position="42"/>
        <end position="66"/>
    </location>
</feature>
<proteinExistence type="inferred from homology"/>
<dbReference type="GO" id="GO:0016740">
    <property type="term" value="F:transferase activity"/>
    <property type="evidence" value="ECO:0007669"/>
    <property type="project" value="UniProtKB-KW"/>
</dbReference>
<dbReference type="Proteomes" id="UP001556098">
    <property type="component" value="Unassembled WGS sequence"/>
</dbReference>
<evidence type="ECO:0000313" key="5">
    <source>
        <dbReference type="EMBL" id="MEW9920354.1"/>
    </source>
</evidence>
<comment type="caution">
    <text evidence="5">The sequence shown here is derived from an EMBL/GenBank/DDBJ whole genome shotgun (WGS) entry which is preliminary data.</text>
</comment>
<dbReference type="InterPro" id="IPR003362">
    <property type="entry name" value="Bact_transf"/>
</dbReference>
<protein>
    <submittedName>
        <fullName evidence="5">Sugar transferase</fullName>
        <ecNumber evidence="5">2.7.8.-</ecNumber>
    </submittedName>
</protein>
<dbReference type="RefSeq" id="WP_367878059.1">
    <property type="nucleotide sequence ID" value="NZ_JBFNXX010000008.1"/>
</dbReference>
<dbReference type="Pfam" id="PF02397">
    <property type="entry name" value="Bac_transf"/>
    <property type="match status" value="1"/>
</dbReference>
<dbReference type="EC" id="2.7.8.-" evidence="5"/>
<sequence>MKHETLVTYGGPFAAVRPDRIQTSVSPNGGIVFLIAKRMIDVVFAVLALPILLLVSLLIFFANQIWNPGPLFYRQMRMGRAGEPFKMWKFRTMIENGGTVRAANAPLEEHRITRLGRLLRRTKIDELPNILNIFTGDMSLVGPRPDAYAHATEYIGRIPRYRMRYAVRPGITGLAQVRGGYADTSGGVKRKAHYDSFYIRHRSIKLELYIIVSTIRVVFSGFGQR</sequence>
<evidence type="ECO:0000256" key="2">
    <source>
        <dbReference type="ARBA" id="ARBA00023169"/>
    </source>
</evidence>
<organism evidence="5 6">
    <name type="scientific">Sulfitobacter sediminis</name>
    <dbReference type="NCBI Taxonomy" id="3234186"/>
    <lineage>
        <taxon>Bacteria</taxon>
        <taxon>Pseudomonadati</taxon>
        <taxon>Pseudomonadota</taxon>
        <taxon>Alphaproteobacteria</taxon>
        <taxon>Rhodobacterales</taxon>
        <taxon>Roseobacteraceae</taxon>
        <taxon>Sulfitobacter</taxon>
    </lineage>
</organism>
<keyword evidence="3" id="KW-1133">Transmembrane helix</keyword>
<dbReference type="PANTHER" id="PTHR30576:SF0">
    <property type="entry name" value="UNDECAPRENYL-PHOSPHATE N-ACETYLGALACTOSAMINYL 1-PHOSPHATE TRANSFERASE-RELATED"/>
    <property type="match status" value="1"/>
</dbReference>
<keyword evidence="5" id="KW-0808">Transferase</keyword>
<comment type="similarity">
    <text evidence="1">Belongs to the bacterial sugar transferase family.</text>
</comment>
<feature type="domain" description="Bacterial sugar transferase" evidence="4">
    <location>
        <begin position="37"/>
        <end position="219"/>
    </location>
</feature>
<keyword evidence="3" id="KW-0472">Membrane</keyword>
<keyword evidence="2" id="KW-0270">Exopolysaccharide synthesis</keyword>
<gene>
    <name evidence="5" type="ORF">AB2B41_12115</name>
</gene>
<dbReference type="EMBL" id="JBFNXX010000008">
    <property type="protein sequence ID" value="MEW9920354.1"/>
    <property type="molecule type" value="Genomic_DNA"/>
</dbReference>
<name>A0ABV3RN81_9RHOB</name>
<accession>A0ABV3RN81</accession>